<evidence type="ECO:0000256" key="3">
    <source>
        <dbReference type="ARBA" id="ARBA00022927"/>
    </source>
</evidence>
<comment type="function">
    <text evidence="4">Required for vesicular transport between the endoplasmic reticulum and the Golgi apparatus.</text>
</comment>
<evidence type="ECO:0000256" key="4">
    <source>
        <dbReference type="RuleBase" id="RU367013"/>
    </source>
</evidence>
<dbReference type="Pfam" id="PF14938">
    <property type="entry name" value="SNAP"/>
    <property type="match status" value="1"/>
</dbReference>
<evidence type="ECO:0000256" key="1">
    <source>
        <dbReference type="ARBA" id="ARBA00010050"/>
    </source>
</evidence>
<sequence>MSAMAKAQRTKGDAFIIEAKNTLSKRTWFSSSTEQKYEDAAELYEKAANAYKVGGYNSEAAGAYLEAANLQKDKLNNLSDASKCLSNAGSCYKKSDPPKAIEAYRSAVALLCDAGRLTQAAKLSKEVAEIYENEGAGEDDADAAAGDKSVALAIESYEQAAELFEMENSKSQSNMCRAKVAELCSAALDPPDLLRAAQLYEELGRHCLETNLLKFNAKGYFLQSVMCHLANGDAIGGGQGLSKFEGLDYTFADSREGKFARQLVETVDGFDSEGFATACFEYDRISKLDPWKTTILVKVKRSIDEQAGGGDDDELDGLA</sequence>
<reference evidence="5" key="1">
    <citation type="submission" date="2021-01" db="EMBL/GenBank/DDBJ databases">
        <authorList>
            <person name="Corre E."/>
            <person name="Pelletier E."/>
            <person name="Niang G."/>
            <person name="Scheremetjew M."/>
            <person name="Finn R."/>
            <person name="Kale V."/>
            <person name="Holt S."/>
            <person name="Cochrane G."/>
            <person name="Meng A."/>
            <person name="Brown T."/>
            <person name="Cohen L."/>
        </authorList>
    </citation>
    <scope>NUCLEOTIDE SEQUENCE</scope>
    <source>
        <strain evidence="5">Pop2</strain>
    </source>
</reference>
<keyword evidence="4" id="KW-0931">ER-Golgi transport</keyword>
<dbReference type="Gene3D" id="1.25.40.10">
    <property type="entry name" value="Tetratricopeptide repeat domain"/>
    <property type="match status" value="1"/>
</dbReference>
<dbReference type="PRINTS" id="PR00448">
    <property type="entry name" value="NSFATTACHMNT"/>
</dbReference>
<organism evidence="5">
    <name type="scientific">Ditylum brightwellii</name>
    <dbReference type="NCBI Taxonomy" id="49249"/>
    <lineage>
        <taxon>Eukaryota</taxon>
        <taxon>Sar</taxon>
        <taxon>Stramenopiles</taxon>
        <taxon>Ochrophyta</taxon>
        <taxon>Bacillariophyta</taxon>
        <taxon>Mediophyceae</taxon>
        <taxon>Lithodesmiophycidae</taxon>
        <taxon>Lithodesmiales</taxon>
        <taxon>Lithodesmiaceae</taxon>
        <taxon>Ditylum</taxon>
    </lineage>
</organism>
<dbReference type="GO" id="GO:0006886">
    <property type="term" value="P:intracellular protein transport"/>
    <property type="evidence" value="ECO:0007669"/>
    <property type="project" value="UniProtKB-UniRule"/>
</dbReference>
<dbReference type="SUPFAM" id="SSF48452">
    <property type="entry name" value="TPR-like"/>
    <property type="match status" value="1"/>
</dbReference>
<dbReference type="GO" id="GO:0005774">
    <property type="term" value="C:vacuolar membrane"/>
    <property type="evidence" value="ECO:0007669"/>
    <property type="project" value="TreeGrafter"/>
</dbReference>
<protein>
    <recommendedName>
        <fullName evidence="6">Alpha-soluble NSF attachment protein</fullName>
    </recommendedName>
</protein>
<comment type="subcellular location">
    <subcellularLocation>
        <location evidence="4">Membrane</location>
        <topology evidence="4">Peripheral membrane protein</topology>
    </subcellularLocation>
</comment>
<dbReference type="GO" id="GO:0035494">
    <property type="term" value="P:SNARE complex disassembly"/>
    <property type="evidence" value="ECO:0007669"/>
    <property type="project" value="TreeGrafter"/>
</dbReference>
<dbReference type="AlphaFoldDB" id="A0A7S1ZC67"/>
<evidence type="ECO:0000313" key="5">
    <source>
        <dbReference type="EMBL" id="CAD9334357.1"/>
    </source>
</evidence>
<name>A0A7S1ZC67_9STRA</name>
<dbReference type="GO" id="GO:0031201">
    <property type="term" value="C:SNARE complex"/>
    <property type="evidence" value="ECO:0007669"/>
    <property type="project" value="TreeGrafter"/>
</dbReference>
<proteinExistence type="inferred from homology"/>
<dbReference type="EMBL" id="HBGN01020815">
    <property type="protein sequence ID" value="CAD9334357.1"/>
    <property type="molecule type" value="Transcribed_RNA"/>
</dbReference>
<dbReference type="CDD" id="cd15832">
    <property type="entry name" value="SNAP"/>
    <property type="match status" value="1"/>
</dbReference>
<keyword evidence="4" id="KW-0472">Membrane</keyword>
<evidence type="ECO:0008006" key="6">
    <source>
        <dbReference type="Google" id="ProtNLM"/>
    </source>
</evidence>
<accession>A0A7S1ZC67</accession>
<evidence type="ECO:0000256" key="2">
    <source>
        <dbReference type="ARBA" id="ARBA00022448"/>
    </source>
</evidence>
<dbReference type="GO" id="GO:0019905">
    <property type="term" value="F:syntaxin binding"/>
    <property type="evidence" value="ECO:0007669"/>
    <property type="project" value="TreeGrafter"/>
</dbReference>
<dbReference type="PANTHER" id="PTHR13768">
    <property type="entry name" value="SOLUBLE NSF ATTACHMENT PROTEIN SNAP"/>
    <property type="match status" value="1"/>
</dbReference>
<dbReference type="GO" id="GO:0005483">
    <property type="term" value="F:soluble NSF attachment protein activity"/>
    <property type="evidence" value="ECO:0007669"/>
    <property type="project" value="TreeGrafter"/>
</dbReference>
<gene>
    <name evidence="5" type="ORF">DBRI1063_LOCUS13254</name>
</gene>
<comment type="similarity">
    <text evidence="1 4">Belongs to the SNAP family.</text>
</comment>
<keyword evidence="3 4" id="KW-0653">Protein transport</keyword>
<dbReference type="InterPro" id="IPR011990">
    <property type="entry name" value="TPR-like_helical_dom_sf"/>
</dbReference>
<dbReference type="PANTHER" id="PTHR13768:SF8">
    <property type="entry name" value="ALPHA-SOLUBLE NSF ATTACHMENT PROTEIN"/>
    <property type="match status" value="1"/>
</dbReference>
<keyword evidence="2 4" id="KW-0813">Transport</keyword>
<dbReference type="InterPro" id="IPR000744">
    <property type="entry name" value="NSF_attach"/>
</dbReference>